<dbReference type="InParanoid" id="A0A5F9CV49"/>
<name>A0A5F9CV49_RABIT</name>
<dbReference type="AlphaFoldDB" id="A0A5F9CV49"/>
<protein>
    <submittedName>
        <fullName evidence="1">Uncharacterized protein</fullName>
    </submittedName>
</protein>
<sequence>GRGQRWDAECTLFLGNLETTVTQELLLEPLPQEVVMPRRLSVCRSPSTVLKPSLRIPYSSGTKGLWITSLRQHGVHSFLFSRGLAETSGVERCSETEALWWEIWFSTDGSVGIFALSSAPE</sequence>
<dbReference type="Ensembl" id="ENSOCUT00000045237.1">
    <property type="protein sequence ID" value="ENSOCUP00000037191.1"/>
    <property type="gene ID" value="ENSOCUG00000034629.1"/>
</dbReference>
<proteinExistence type="predicted"/>
<dbReference type="GeneTree" id="ENSGT00980000202136"/>
<dbReference type="EMBL" id="AAGW02057956">
    <property type="status" value="NOT_ANNOTATED_CDS"/>
    <property type="molecule type" value="Genomic_DNA"/>
</dbReference>
<evidence type="ECO:0000313" key="2">
    <source>
        <dbReference type="Proteomes" id="UP000001811"/>
    </source>
</evidence>
<reference evidence="1" key="3">
    <citation type="submission" date="2025-09" db="UniProtKB">
        <authorList>
            <consortium name="Ensembl"/>
        </authorList>
    </citation>
    <scope>IDENTIFICATION</scope>
    <source>
        <strain evidence="1">Thorbecke</strain>
    </source>
</reference>
<dbReference type="Proteomes" id="UP000001811">
    <property type="component" value="Chromosome 7"/>
</dbReference>
<accession>A0A5F9CV49</accession>
<keyword evidence="2" id="KW-1185">Reference proteome</keyword>
<reference evidence="1" key="2">
    <citation type="submission" date="2025-08" db="UniProtKB">
        <authorList>
            <consortium name="Ensembl"/>
        </authorList>
    </citation>
    <scope>IDENTIFICATION</scope>
    <source>
        <strain evidence="1">Thorbecke</strain>
    </source>
</reference>
<organism evidence="1 2">
    <name type="scientific">Oryctolagus cuniculus</name>
    <name type="common">Rabbit</name>
    <dbReference type="NCBI Taxonomy" id="9986"/>
    <lineage>
        <taxon>Eukaryota</taxon>
        <taxon>Metazoa</taxon>
        <taxon>Chordata</taxon>
        <taxon>Craniata</taxon>
        <taxon>Vertebrata</taxon>
        <taxon>Euteleostomi</taxon>
        <taxon>Mammalia</taxon>
        <taxon>Eutheria</taxon>
        <taxon>Euarchontoglires</taxon>
        <taxon>Glires</taxon>
        <taxon>Lagomorpha</taxon>
        <taxon>Leporidae</taxon>
        <taxon>Oryctolagus</taxon>
    </lineage>
</organism>
<evidence type="ECO:0000313" key="1">
    <source>
        <dbReference type="Ensembl" id="ENSOCUP00000037191.1"/>
    </source>
</evidence>
<reference evidence="1 2" key="1">
    <citation type="journal article" date="2011" name="Nature">
        <title>A high-resolution map of human evolutionary constraint using 29 mammals.</title>
        <authorList>
            <person name="Lindblad-Toh K."/>
            <person name="Garber M."/>
            <person name="Zuk O."/>
            <person name="Lin M.F."/>
            <person name="Parker B.J."/>
            <person name="Washietl S."/>
            <person name="Kheradpour P."/>
            <person name="Ernst J."/>
            <person name="Jordan G."/>
            <person name="Mauceli E."/>
            <person name="Ward L.D."/>
            <person name="Lowe C.B."/>
            <person name="Holloway A.K."/>
            <person name="Clamp M."/>
            <person name="Gnerre S."/>
            <person name="Alfoldi J."/>
            <person name="Beal K."/>
            <person name="Chang J."/>
            <person name="Clawson H."/>
            <person name="Cuff J."/>
            <person name="Di Palma F."/>
            <person name="Fitzgerald S."/>
            <person name="Flicek P."/>
            <person name="Guttman M."/>
            <person name="Hubisz M.J."/>
            <person name="Jaffe D.B."/>
            <person name="Jungreis I."/>
            <person name="Kent W.J."/>
            <person name="Kostka D."/>
            <person name="Lara M."/>
            <person name="Martins A.L."/>
            <person name="Massingham T."/>
            <person name="Moltke I."/>
            <person name="Raney B.J."/>
            <person name="Rasmussen M.D."/>
            <person name="Robinson J."/>
            <person name="Stark A."/>
            <person name="Vilella A.J."/>
            <person name="Wen J."/>
            <person name="Xie X."/>
            <person name="Zody M.C."/>
            <person name="Baldwin J."/>
            <person name="Bloom T."/>
            <person name="Chin C.W."/>
            <person name="Heiman D."/>
            <person name="Nicol R."/>
            <person name="Nusbaum C."/>
            <person name="Young S."/>
            <person name="Wilkinson J."/>
            <person name="Worley K.C."/>
            <person name="Kovar C.L."/>
            <person name="Muzny D.M."/>
            <person name="Gibbs R.A."/>
            <person name="Cree A."/>
            <person name="Dihn H.H."/>
            <person name="Fowler G."/>
            <person name="Jhangiani S."/>
            <person name="Joshi V."/>
            <person name="Lee S."/>
            <person name="Lewis L.R."/>
            <person name="Nazareth L.V."/>
            <person name="Okwuonu G."/>
            <person name="Santibanez J."/>
            <person name="Warren W.C."/>
            <person name="Mardis E.R."/>
            <person name="Weinstock G.M."/>
            <person name="Wilson R.K."/>
            <person name="Delehaunty K."/>
            <person name="Dooling D."/>
            <person name="Fronik C."/>
            <person name="Fulton L."/>
            <person name="Fulton B."/>
            <person name="Graves T."/>
            <person name="Minx P."/>
            <person name="Sodergren E."/>
            <person name="Birney E."/>
            <person name="Margulies E.H."/>
            <person name="Herrero J."/>
            <person name="Green E.D."/>
            <person name="Haussler D."/>
            <person name="Siepel A."/>
            <person name="Goldman N."/>
            <person name="Pollard K.S."/>
            <person name="Pedersen J.S."/>
            <person name="Lander E.S."/>
            <person name="Kellis M."/>
        </authorList>
    </citation>
    <scope>NUCLEOTIDE SEQUENCE [LARGE SCALE GENOMIC DNA]</scope>
    <source>
        <strain evidence="1 2">Thorbecke inbred</strain>
    </source>
</reference>